<reference evidence="3" key="1">
    <citation type="journal article" date="2015" name="Nature">
        <title>Complex archaea that bridge the gap between prokaryotes and eukaryotes.</title>
        <authorList>
            <person name="Spang A."/>
            <person name="Saw J.H."/>
            <person name="Jorgensen S.L."/>
            <person name="Zaremba-Niedzwiedzka K."/>
            <person name="Martijn J."/>
            <person name="Lind A.E."/>
            <person name="van Eijk R."/>
            <person name="Schleper C."/>
            <person name="Guy L."/>
            <person name="Ettema T.J."/>
        </authorList>
    </citation>
    <scope>NUCLEOTIDE SEQUENCE</scope>
</reference>
<organism evidence="3">
    <name type="scientific">marine sediment metagenome</name>
    <dbReference type="NCBI Taxonomy" id="412755"/>
    <lineage>
        <taxon>unclassified sequences</taxon>
        <taxon>metagenomes</taxon>
        <taxon>ecological metagenomes</taxon>
    </lineage>
</organism>
<dbReference type="PROSITE" id="PS51913">
    <property type="entry name" value="HTH_HARE"/>
    <property type="match status" value="1"/>
</dbReference>
<dbReference type="GO" id="GO:0006355">
    <property type="term" value="P:regulation of DNA-templated transcription"/>
    <property type="evidence" value="ECO:0007669"/>
    <property type="project" value="InterPro"/>
</dbReference>
<evidence type="ECO:0000256" key="1">
    <source>
        <dbReference type="ARBA" id="ARBA00023163"/>
    </source>
</evidence>
<evidence type="ECO:0000259" key="2">
    <source>
        <dbReference type="PROSITE" id="PS51913"/>
    </source>
</evidence>
<proteinExistence type="predicted"/>
<keyword evidence="1" id="KW-0804">Transcription</keyword>
<feature type="domain" description="HTH HARE-type" evidence="2">
    <location>
        <begin position="124"/>
        <end position="196"/>
    </location>
</feature>
<comment type="caution">
    <text evidence="3">The sequence shown here is derived from an EMBL/GenBank/DDBJ whole genome shotgun (WGS) entry which is preliminary data.</text>
</comment>
<evidence type="ECO:0000313" key="3">
    <source>
        <dbReference type="EMBL" id="KKM79440.1"/>
    </source>
</evidence>
<dbReference type="AlphaFoldDB" id="A0A0F9MS18"/>
<dbReference type="EMBL" id="LAZR01008334">
    <property type="protein sequence ID" value="KKM79440.1"/>
    <property type="molecule type" value="Genomic_DNA"/>
</dbReference>
<gene>
    <name evidence="3" type="ORF">LCGC14_1349850</name>
</gene>
<dbReference type="Pfam" id="PF05066">
    <property type="entry name" value="HARE-HTH"/>
    <property type="match status" value="1"/>
</dbReference>
<sequence>MKKSEVKIGQVYSVKVSGSMAPVRIDRENPRGGWDGTNMKTKKAVRIKSAQRLRGKAASWPVKKSAKSADGVAETVAAVQKGDLTKGVKVPTAKKKRGGITEATKAGAVDAAMQAVAADKKKRASGLDAAAQVLAEAGEPLNTKTMVERMLAKGLWKTNGKTPAATIYAAIIREIATKGAGARFRKVDRGRFELAK</sequence>
<name>A0A0F9MS18_9ZZZZ</name>
<protein>
    <recommendedName>
        <fullName evidence="2">HTH HARE-type domain-containing protein</fullName>
    </recommendedName>
</protein>
<accession>A0A0F9MS18</accession>
<dbReference type="InterPro" id="IPR007759">
    <property type="entry name" value="Asxl_HARE-HTH"/>
</dbReference>